<gene>
    <name evidence="1" type="ORF">Pla8534_67380</name>
</gene>
<evidence type="ECO:0008006" key="3">
    <source>
        <dbReference type="Google" id="ProtNLM"/>
    </source>
</evidence>
<accession>A0A518E417</accession>
<evidence type="ECO:0000313" key="2">
    <source>
        <dbReference type="Proteomes" id="UP000317648"/>
    </source>
</evidence>
<dbReference type="OrthoDB" id="291237at2"/>
<dbReference type="EMBL" id="CP036433">
    <property type="protein sequence ID" value="QDU98827.1"/>
    <property type="molecule type" value="Genomic_DNA"/>
</dbReference>
<name>A0A518E417_9BACT</name>
<sequence>MDYLTAEFTEYYNTRRAHMEREHLPPVREEPDEVETLTMDQIEVKSYVGGLVKSFERKAA</sequence>
<proteinExistence type="predicted"/>
<dbReference type="KEGG" id="lcre:Pla8534_67380"/>
<keyword evidence="2" id="KW-1185">Reference proteome</keyword>
<protein>
    <recommendedName>
        <fullName evidence="3">Integrase catalytic domain-containing protein</fullName>
    </recommendedName>
</protein>
<organism evidence="1 2">
    <name type="scientific">Lignipirellula cremea</name>
    <dbReference type="NCBI Taxonomy" id="2528010"/>
    <lineage>
        <taxon>Bacteria</taxon>
        <taxon>Pseudomonadati</taxon>
        <taxon>Planctomycetota</taxon>
        <taxon>Planctomycetia</taxon>
        <taxon>Pirellulales</taxon>
        <taxon>Pirellulaceae</taxon>
        <taxon>Lignipirellula</taxon>
    </lineage>
</organism>
<reference evidence="1 2" key="1">
    <citation type="submission" date="2019-02" db="EMBL/GenBank/DDBJ databases">
        <title>Deep-cultivation of Planctomycetes and their phenomic and genomic characterization uncovers novel biology.</title>
        <authorList>
            <person name="Wiegand S."/>
            <person name="Jogler M."/>
            <person name="Boedeker C."/>
            <person name="Pinto D."/>
            <person name="Vollmers J."/>
            <person name="Rivas-Marin E."/>
            <person name="Kohn T."/>
            <person name="Peeters S.H."/>
            <person name="Heuer A."/>
            <person name="Rast P."/>
            <person name="Oberbeckmann S."/>
            <person name="Bunk B."/>
            <person name="Jeske O."/>
            <person name="Meyerdierks A."/>
            <person name="Storesund J.E."/>
            <person name="Kallscheuer N."/>
            <person name="Luecker S."/>
            <person name="Lage O.M."/>
            <person name="Pohl T."/>
            <person name="Merkel B.J."/>
            <person name="Hornburger P."/>
            <person name="Mueller R.-W."/>
            <person name="Bruemmer F."/>
            <person name="Labrenz M."/>
            <person name="Spormann A.M."/>
            <person name="Op den Camp H."/>
            <person name="Overmann J."/>
            <person name="Amann R."/>
            <person name="Jetten M.S.M."/>
            <person name="Mascher T."/>
            <person name="Medema M.H."/>
            <person name="Devos D.P."/>
            <person name="Kaster A.-K."/>
            <person name="Ovreas L."/>
            <person name="Rohde M."/>
            <person name="Galperin M.Y."/>
            <person name="Jogler C."/>
        </authorList>
    </citation>
    <scope>NUCLEOTIDE SEQUENCE [LARGE SCALE GENOMIC DNA]</scope>
    <source>
        <strain evidence="1 2">Pla85_3_4</strain>
    </source>
</reference>
<dbReference type="Proteomes" id="UP000317648">
    <property type="component" value="Chromosome"/>
</dbReference>
<dbReference type="AlphaFoldDB" id="A0A518E417"/>
<dbReference type="RefSeq" id="WP_145058378.1">
    <property type="nucleotide sequence ID" value="NZ_CP036433.1"/>
</dbReference>
<evidence type="ECO:0000313" key="1">
    <source>
        <dbReference type="EMBL" id="QDU98827.1"/>
    </source>
</evidence>